<proteinExistence type="predicted"/>
<dbReference type="RefSeq" id="WP_416207266.1">
    <property type="nucleotide sequence ID" value="NZ_JBBKTX010000030.1"/>
</dbReference>
<dbReference type="Pfam" id="PF11743">
    <property type="entry name" value="DUF3301"/>
    <property type="match status" value="1"/>
</dbReference>
<evidence type="ECO:0000313" key="2">
    <source>
        <dbReference type="Proteomes" id="UP001620597"/>
    </source>
</evidence>
<gene>
    <name evidence="1" type="ORF">WG929_18470</name>
</gene>
<accession>A0ABW8NNE1</accession>
<comment type="caution">
    <text evidence="1">The sequence shown here is derived from an EMBL/GenBank/DDBJ whole genome shotgun (WGS) entry which is preliminary data.</text>
</comment>
<dbReference type="EMBL" id="JBBKTX010000030">
    <property type="protein sequence ID" value="MFK4754396.1"/>
    <property type="molecule type" value="Genomic_DNA"/>
</dbReference>
<dbReference type="InterPro" id="IPR021732">
    <property type="entry name" value="DUF3301"/>
</dbReference>
<sequence length="104" mass="11936">MVTLDSLVILLLLAVIWWGWSVQQKVRLVALKHARRRCQDEGVQLLDDTLVLERMKPAIGRGSLLIWQRCYGFEFSSTGEHRYSGTVQMRGLTLQAVEMAAYRT</sequence>
<organism evidence="1 2">
    <name type="scientific">Oceanobacter antarcticus</name>
    <dbReference type="NCBI Taxonomy" id="3133425"/>
    <lineage>
        <taxon>Bacteria</taxon>
        <taxon>Pseudomonadati</taxon>
        <taxon>Pseudomonadota</taxon>
        <taxon>Gammaproteobacteria</taxon>
        <taxon>Oceanospirillales</taxon>
        <taxon>Oceanospirillaceae</taxon>
        <taxon>Oceanobacter</taxon>
    </lineage>
</organism>
<dbReference type="Proteomes" id="UP001620597">
    <property type="component" value="Unassembled WGS sequence"/>
</dbReference>
<reference evidence="1 2" key="1">
    <citation type="submission" date="2024-03" db="EMBL/GenBank/DDBJ databases">
        <title>High-quality draft genome sequence of Oceanobacter sp. wDCs-4.</title>
        <authorList>
            <person name="Dong C."/>
        </authorList>
    </citation>
    <scope>NUCLEOTIDE SEQUENCE [LARGE SCALE GENOMIC DNA]</scope>
    <source>
        <strain evidence="2">wDCs-4</strain>
    </source>
</reference>
<evidence type="ECO:0000313" key="1">
    <source>
        <dbReference type="EMBL" id="MFK4754396.1"/>
    </source>
</evidence>
<keyword evidence="2" id="KW-1185">Reference proteome</keyword>
<protein>
    <submittedName>
        <fullName evidence="1">DUF3301 domain-containing protein</fullName>
    </submittedName>
</protein>
<name>A0ABW8NNE1_9GAMM</name>